<feature type="binding site" evidence="10">
    <location>
        <position position="201"/>
    </location>
    <ligand>
        <name>Zn(2+)</name>
        <dbReference type="ChEBI" id="CHEBI:29105"/>
        <note>catalytic</note>
    </ligand>
</feature>
<dbReference type="KEGG" id="spu:593453"/>
<feature type="active site" evidence="10">
    <location>
        <position position="198"/>
    </location>
</feature>
<comment type="caution">
    <text evidence="9">Lacks conserved residue(s) required for the propagation of feature annotation.</text>
</comment>
<dbReference type="InterPro" id="IPR000742">
    <property type="entry name" value="EGF"/>
</dbReference>
<reference evidence="17" key="1">
    <citation type="submission" date="2015-02" db="EMBL/GenBank/DDBJ databases">
        <title>Genome sequencing for Strongylocentrotus purpuratus.</title>
        <authorList>
            <person name="Murali S."/>
            <person name="Liu Y."/>
            <person name="Vee V."/>
            <person name="English A."/>
            <person name="Wang M."/>
            <person name="Skinner E."/>
            <person name="Han Y."/>
            <person name="Muzny D.M."/>
            <person name="Worley K.C."/>
            <person name="Gibbs R.A."/>
        </authorList>
    </citation>
    <scope>NUCLEOTIDE SEQUENCE</scope>
</reference>
<dbReference type="GO" id="GO:0018996">
    <property type="term" value="P:molting cycle, collagen and cuticulin-based cuticle"/>
    <property type="evidence" value="ECO:0007669"/>
    <property type="project" value="UniProtKB-ARBA"/>
</dbReference>
<dbReference type="PROSITE" id="PS00022">
    <property type="entry name" value="EGF_1"/>
    <property type="match status" value="1"/>
</dbReference>
<dbReference type="Pfam" id="PF00431">
    <property type="entry name" value="CUB"/>
    <property type="match status" value="2"/>
</dbReference>
<dbReference type="OrthoDB" id="10017459at2759"/>
<evidence type="ECO:0000256" key="6">
    <source>
        <dbReference type="ARBA" id="ARBA00022833"/>
    </source>
</evidence>
<organism evidence="16 17">
    <name type="scientific">Strongylocentrotus purpuratus</name>
    <name type="common">Purple sea urchin</name>
    <dbReference type="NCBI Taxonomy" id="7668"/>
    <lineage>
        <taxon>Eukaryota</taxon>
        <taxon>Metazoa</taxon>
        <taxon>Echinodermata</taxon>
        <taxon>Eleutherozoa</taxon>
        <taxon>Echinozoa</taxon>
        <taxon>Echinoidea</taxon>
        <taxon>Euechinoidea</taxon>
        <taxon>Echinacea</taxon>
        <taxon>Camarodonta</taxon>
        <taxon>Echinidea</taxon>
        <taxon>Strongylocentrotidae</taxon>
        <taxon>Strongylocentrotus</taxon>
    </lineage>
</organism>
<dbReference type="Pfam" id="PF01400">
    <property type="entry name" value="Astacin"/>
    <property type="match status" value="1"/>
</dbReference>
<accession>A0A7M7RF74</accession>
<feature type="domain" description="CUB" evidence="13">
    <location>
        <begin position="488"/>
        <end position="599"/>
    </location>
</feature>
<feature type="signal peptide" evidence="11">
    <location>
        <begin position="1"/>
        <end position="19"/>
    </location>
</feature>
<keyword evidence="2 10" id="KW-0645">Protease</keyword>
<proteinExistence type="predicted"/>
<keyword evidence="8 9" id="KW-1015">Disulfide bond</keyword>
<dbReference type="InterPro" id="IPR035914">
    <property type="entry name" value="Sperma_CUB_dom_sf"/>
</dbReference>
<dbReference type="InterPro" id="IPR024079">
    <property type="entry name" value="MetalloPept_cat_dom_sf"/>
</dbReference>
<dbReference type="FunCoup" id="A0A7M7RF74">
    <property type="interactions" value="193"/>
</dbReference>
<feature type="compositionally biased region" description="Pro residues" evidence="12">
    <location>
        <begin position="465"/>
        <end position="478"/>
    </location>
</feature>
<feature type="compositionally biased region" description="Basic and acidic residues" evidence="12">
    <location>
        <begin position="32"/>
        <end position="42"/>
    </location>
</feature>
<dbReference type="SUPFAM" id="SSF55486">
    <property type="entry name" value="Metalloproteases ('zincins'), catalytic domain"/>
    <property type="match status" value="1"/>
</dbReference>
<dbReference type="InterPro" id="IPR000859">
    <property type="entry name" value="CUB_dom"/>
</dbReference>
<keyword evidence="4" id="KW-0677">Repeat</keyword>
<evidence type="ECO:0000256" key="7">
    <source>
        <dbReference type="ARBA" id="ARBA00023049"/>
    </source>
</evidence>
<sequence>MKTGLVLVFVALLAPGLLGLPLQSDSLLKRMARDAKEGKEEPTEPPPPKKPHDSVVQHQEPLDEDPTPGAFQGDMMLTDDQLRQIEMAIDDQKAGRKKRKAVINENARWTSNIVPYEISPSSSGDATVIRAAMDHWEQHTCLRFEPRTSSHASQLGHNTYLSFIKGGGCWSYVGRVFNGEQQISIGSGCEYLGIVAHEIGHAIGFHHEQSRPDRDEYVNVHFENIQSGREGNFEKYDWNEVTTRNVEYDVGSVMHYGSHGFSVNGQPTITTIDPLQMHLLGNREGLSTADITLANLIYECDNECSTTEQCQNGGYHDGDCNCVCPPGYNGDLCQDGSGPTTTPPCIQRLTDTQGQITSPNYPSNYDNDQECMYLIEGAPGSSIELTFVDMDIENENLCRYDAVEVRTDDINSIGEKFCGNTIPSVQISSSNQMLVSFTSDYSVTGRGFRATYVIQGGSTTEIPTTTPPTTTPPTTNPPTTNPPVIGTCGGNFVENQGSLASPNYPNNYDDNLQCVYVIEVEADRRVELTFIDFSLENQSTCCWDALDIDLGDGVKVPMKMCGSEYPAASVVSVGNRMELTLKTDGSVNDGGFRADYRAIDL</sequence>
<keyword evidence="17" id="KW-1185">Reference proteome</keyword>
<evidence type="ECO:0000259" key="15">
    <source>
        <dbReference type="PROSITE" id="PS51864"/>
    </source>
</evidence>
<dbReference type="InParanoid" id="A0A7M7RF74"/>
<feature type="binding site" evidence="10">
    <location>
        <position position="197"/>
    </location>
    <ligand>
        <name>Zn(2+)</name>
        <dbReference type="ChEBI" id="CHEBI:29105"/>
        <note>catalytic</note>
    </ligand>
</feature>
<keyword evidence="11" id="KW-0732">Signal</keyword>
<keyword evidence="3 10" id="KW-0479">Metal-binding</keyword>
<dbReference type="AlphaFoldDB" id="A0A7M7RF74"/>
<keyword evidence="5 10" id="KW-0378">Hydrolase</keyword>
<dbReference type="GeneID" id="593453"/>
<dbReference type="InterPro" id="IPR034035">
    <property type="entry name" value="Astacin-like_dom"/>
</dbReference>
<dbReference type="PROSITE" id="PS01186">
    <property type="entry name" value="EGF_2"/>
    <property type="match status" value="1"/>
</dbReference>
<dbReference type="GO" id="GO:0004222">
    <property type="term" value="F:metalloendopeptidase activity"/>
    <property type="evidence" value="ECO:0000318"/>
    <property type="project" value="GO_Central"/>
</dbReference>
<evidence type="ECO:0000313" key="16">
    <source>
        <dbReference type="EnsemblMetazoa" id="XP_798019"/>
    </source>
</evidence>
<dbReference type="PROSITE" id="PS01180">
    <property type="entry name" value="CUB"/>
    <property type="match status" value="2"/>
</dbReference>
<evidence type="ECO:0000256" key="10">
    <source>
        <dbReference type="PROSITE-ProRule" id="PRU01211"/>
    </source>
</evidence>
<dbReference type="Gene3D" id="2.60.120.290">
    <property type="entry name" value="Spermadhesin, CUB domain"/>
    <property type="match status" value="2"/>
</dbReference>
<feature type="domain" description="EGF-like" evidence="14">
    <location>
        <begin position="296"/>
        <end position="334"/>
    </location>
</feature>
<dbReference type="FunFam" id="3.40.390.10:FF:000028">
    <property type="entry name" value="Zinc metalloproteinase"/>
    <property type="match status" value="1"/>
</dbReference>
<feature type="region of interest" description="Disordered" evidence="12">
    <location>
        <begin position="458"/>
        <end position="478"/>
    </location>
</feature>
<keyword evidence="1 9" id="KW-0245">EGF-like domain</keyword>
<feature type="disulfide bond" evidence="9">
    <location>
        <begin position="300"/>
        <end position="310"/>
    </location>
</feature>
<dbReference type="InterPro" id="IPR001506">
    <property type="entry name" value="Peptidase_M12A"/>
</dbReference>
<feature type="chain" id="PRO_5029942534" description="Metalloendopeptidase" evidence="11">
    <location>
        <begin position="20"/>
        <end position="601"/>
    </location>
</feature>
<dbReference type="EC" id="3.4.24.-" evidence="11"/>
<evidence type="ECO:0000256" key="4">
    <source>
        <dbReference type="ARBA" id="ARBA00022737"/>
    </source>
</evidence>
<dbReference type="FunFam" id="2.60.120.290:FF:000013">
    <property type="entry name" value="Membrane frizzled-related protein"/>
    <property type="match status" value="2"/>
</dbReference>
<dbReference type="PRINTS" id="PR00480">
    <property type="entry name" value="ASTACIN"/>
</dbReference>
<evidence type="ECO:0000256" key="1">
    <source>
        <dbReference type="ARBA" id="ARBA00022536"/>
    </source>
</evidence>
<dbReference type="Proteomes" id="UP000007110">
    <property type="component" value="Unassembled WGS sequence"/>
</dbReference>
<keyword evidence="6 10" id="KW-0862">Zinc</keyword>
<dbReference type="CDD" id="cd00041">
    <property type="entry name" value="CUB"/>
    <property type="match status" value="2"/>
</dbReference>
<evidence type="ECO:0000256" key="8">
    <source>
        <dbReference type="ARBA" id="ARBA00023157"/>
    </source>
</evidence>
<dbReference type="RefSeq" id="XP_798019.4">
    <property type="nucleotide sequence ID" value="XM_792926.5"/>
</dbReference>
<evidence type="ECO:0000256" key="3">
    <source>
        <dbReference type="ARBA" id="ARBA00022723"/>
    </source>
</evidence>
<dbReference type="SMART" id="SM00042">
    <property type="entry name" value="CUB"/>
    <property type="match status" value="2"/>
</dbReference>
<dbReference type="PROSITE" id="PS50026">
    <property type="entry name" value="EGF_3"/>
    <property type="match status" value="1"/>
</dbReference>
<evidence type="ECO:0000313" key="17">
    <source>
        <dbReference type="Proteomes" id="UP000007110"/>
    </source>
</evidence>
<reference evidence="16" key="2">
    <citation type="submission" date="2021-01" db="UniProtKB">
        <authorList>
            <consortium name="EnsemblMetazoa"/>
        </authorList>
    </citation>
    <scope>IDENTIFICATION</scope>
</reference>
<evidence type="ECO:0000256" key="5">
    <source>
        <dbReference type="ARBA" id="ARBA00022801"/>
    </source>
</evidence>
<protein>
    <recommendedName>
        <fullName evidence="11">Metalloendopeptidase</fullName>
        <ecNumber evidence="11">3.4.24.-</ecNumber>
    </recommendedName>
</protein>
<evidence type="ECO:0000256" key="2">
    <source>
        <dbReference type="ARBA" id="ARBA00022670"/>
    </source>
</evidence>
<dbReference type="CDD" id="cd00054">
    <property type="entry name" value="EGF_CA"/>
    <property type="match status" value="1"/>
</dbReference>
<evidence type="ECO:0000256" key="9">
    <source>
        <dbReference type="PROSITE-ProRule" id="PRU00076"/>
    </source>
</evidence>
<evidence type="ECO:0000256" key="11">
    <source>
        <dbReference type="RuleBase" id="RU361183"/>
    </source>
</evidence>
<evidence type="ECO:0000256" key="12">
    <source>
        <dbReference type="SAM" id="MobiDB-lite"/>
    </source>
</evidence>
<feature type="binding site" evidence="10">
    <location>
        <position position="207"/>
    </location>
    <ligand>
        <name>Zn(2+)</name>
        <dbReference type="ChEBI" id="CHEBI:29105"/>
        <note>catalytic</note>
    </ligand>
</feature>
<dbReference type="InterPro" id="IPR006026">
    <property type="entry name" value="Peptidase_Metallo"/>
</dbReference>
<dbReference type="SUPFAM" id="SSF49854">
    <property type="entry name" value="Spermadhesin, CUB domain"/>
    <property type="match status" value="2"/>
</dbReference>
<evidence type="ECO:0000259" key="14">
    <source>
        <dbReference type="PROSITE" id="PS50026"/>
    </source>
</evidence>
<evidence type="ECO:0000259" key="13">
    <source>
        <dbReference type="PROSITE" id="PS01180"/>
    </source>
</evidence>
<comment type="cofactor">
    <cofactor evidence="10 11">
        <name>Zn(2+)</name>
        <dbReference type="ChEBI" id="CHEBI:29105"/>
    </cofactor>
    <text evidence="10 11">Binds 1 zinc ion per subunit.</text>
</comment>
<dbReference type="Gene3D" id="3.40.390.10">
    <property type="entry name" value="Collagenase (Catalytic Domain)"/>
    <property type="match status" value="1"/>
</dbReference>
<dbReference type="GO" id="GO:0008270">
    <property type="term" value="F:zinc ion binding"/>
    <property type="evidence" value="ECO:0007669"/>
    <property type="project" value="UniProtKB-UniRule"/>
</dbReference>
<name>A0A7M7RF74_STRPU</name>
<dbReference type="GO" id="GO:0005615">
    <property type="term" value="C:extracellular space"/>
    <property type="evidence" value="ECO:0000318"/>
    <property type="project" value="GO_Central"/>
</dbReference>
<feature type="domain" description="Peptidase M12A" evidence="15">
    <location>
        <begin position="100"/>
        <end position="301"/>
    </location>
</feature>
<dbReference type="PANTHER" id="PTHR10127">
    <property type="entry name" value="DISCOIDIN, CUB, EGF, LAMININ , AND ZINC METALLOPROTEASE DOMAIN CONTAINING"/>
    <property type="match status" value="1"/>
</dbReference>
<feature type="domain" description="CUB" evidence="13">
    <location>
        <begin position="345"/>
        <end position="455"/>
    </location>
</feature>
<dbReference type="PANTHER" id="PTHR10127:SF780">
    <property type="entry name" value="METALLOENDOPEPTIDASE"/>
    <property type="match status" value="1"/>
</dbReference>
<feature type="disulfide bond" evidence="9">
    <location>
        <begin position="324"/>
        <end position="333"/>
    </location>
</feature>
<dbReference type="OMA" id="QYWARKS"/>
<keyword evidence="7 10" id="KW-0482">Metalloprotease</keyword>
<dbReference type="SMART" id="SM00235">
    <property type="entry name" value="ZnMc"/>
    <property type="match status" value="1"/>
</dbReference>
<dbReference type="EnsemblMetazoa" id="XM_792926">
    <property type="protein sequence ID" value="XP_798019"/>
    <property type="gene ID" value="LOC593453"/>
</dbReference>
<dbReference type="CDD" id="cd04280">
    <property type="entry name" value="ZnMc_astacin_like"/>
    <property type="match status" value="1"/>
</dbReference>
<feature type="region of interest" description="Disordered" evidence="12">
    <location>
        <begin position="32"/>
        <end position="70"/>
    </location>
</feature>
<dbReference type="GO" id="GO:0006508">
    <property type="term" value="P:proteolysis"/>
    <property type="evidence" value="ECO:0007669"/>
    <property type="project" value="UniProtKB-KW"/>
</dbReference>
<dbReference type="PROSITE" id="PS51864">
    <property type="entry name" value="ASTACIN"/>
    <property type="match status" value="1"/>
</dbReference>